<keyword evidence="1" id="KW-0235">DNA replication</keyword>
<dbReference type="Pfam" id="PF13481">
    <property type="entry name" value="AAA_25"/>
    <property type="match status" value="1"/>
</dbReference>
<dbReference type="SUPFAM" id="SSF52540">
    <property type="entry name" value="P-loop containing nucleoside triphosphate hydrolases"/>
    <property type="match status" value="1"/>
</dbReference>
<dbReference type="GO" id="GO:0005524">
    <property type="term" value="F:ATP binding"/>
    <property type="evidence" value="ECO:0007669"/>
    <property type="project" value="InterPro"/>
</dbReference>
<proteinExistence type="predicted"/>
<reference evidence="4" key="1">
    <citation type="submission" date="2021-01" db="EMBL/GenBank/DDBJ databases">
        <title>YIM 132084 draft genome.</title>
        <authorList>
            <person name="An D."/>
        </authorList>
    </citation>
    <scope>NUCLEOTIDE SEQUENCE</scope>
    <source>
        <strain evidence="4">YIM 132084</strain>
    </source>
</reference>
<protein>
    <submittedName>
        <fullName evidence="4">AAA family ATPase</fullName>
    </submittedName>
</protein>
<gene>
    <name evidence="4" type="ORF">JL106_08130</name>
</gene>
<dbReference type="GO" id="GO:0003678">
    <property type="term" value="F:DNA helicase activity"/>
    <property type="evidence" value="ECO:0007669"/>
    <property type="project" value="InterPro"/>
</dbReference>
<sequence length="432" mass="47492">MTTLVQDTISECALLGSVLIEPDIALPALRMLDPDEFAQARHASLAALLIDMSRRGDAIDPILVAEQVRARGEFVQQLPASYLLSLSGGVVQPRYAAEYAANVRRAARMRQARTTAMDLAQRLDAMADTGEFHNLDELLAHGVDAFAGIPDQLDQAVTTLPPTLDDVMATEVHEQWLIPGLLGRGERVVITGLEGQGKSVMLRQVAACTAAGLHPFTLERVADPARVLHIDLENNLVQSKIGYAMIIPVIDRILQSRSWRSNLRIALRPEGIDLLAADAVWFSRQAAATSPDLIVSGSLYRMALGNPNSEEDARKVVSVLDQVRTRHNATLLLEAHAGHATTGAGARAMRPRGASLWMGWPEVGLGMTRHPDDPGKKRMELAMLEPWRGARVDRDWPEEIRHGNPAHRELPWMPRDAENYYAELSENRRAAA</sequence>
<name>A0A939C1K2_9ACTN</name>
<comment type="caution">
    <text evidence="4">The sequence shown here is derived from an EMBL/GenBank/DDBJ whole genome shotgun (WGS) entry which is preliminary data.</text>
</comment>
<dbReference type="GO" id="GO:0003677">
    <property type="term" value="F:DNA binding"/>
    <property type="evidence" value="ECO:0007669"/>
    <property type="project" value="UniProtKB-KW"/>
</dbReference>
<dbReference type="GO" id="GO:0006260">
    <property type="term" value="P:DNA replication"/>
    <property type="evidence" value="ECO:0007669"/>
    <property type="project" value="UniProtKB-KW"/>
</dbReference>
<dbReference type="Gene3D" id="3.40.50.300">
    <property type="entry name" value="P-loop containing nucleotide triphosphate hydrolases"/>
    <property type="match status" value="1"/>
</dbReference>
<accession>A0A939C1K2</accession>
<dbReference type="EMBL" id="JAERWK010000010">
    <property type="protein sequence ID" value="MBM9467244.1"/>
    <property type="molecule type" value="Genomic_DNA"/>
</dbReference>
<evidence type="ECO:0000259" key="3">
    <source>
        <dbReference type="Pfam" id="PF00772"/>
    </source>
</evidence>
<evidence type="ECO:0000256" key="2">
    <source>
        <dbReference type="ARBA" id="ARBA00023125"/>
    </source>
</evidence>
<evidence type="ECO:0000313" key="4">
    <source>
        <dbReference type="EMBL" id="MBM9467244.1"/>
    </source>
</evidence>
<evidence type="ECO:0000313" key="5">
    <source>
        <dbReference type="Proteomes" id="UP000663792"/>
    </source>
</evidence>
<dbReference type="AlphaFoldDB" id="A0A939C1K2"/>
<dbReference type="RefSeq" id="WP_205260200.1">
    <property type="nucleotide sequence ID" value="NZ_JAERWK010000010.1"/>
</dbReference>
<keyword evidence="2" id="KW-0238">DNA-binding</keyword>
<dbReference type="Proteomes" id="UP000663792">
    <property type="component" value="Unassembled WGS sequence"/>
</dbReference>
<dbReference type="SUPFAM" id="SSF48024">
    <property type="entry name" value="N-terminal domain of DnaB helicase"/>
    <property type="match status" value="1"/>
</dbReference>
<dbReference type="Pfam" id="PF00772">
    <property type="entry name" value="DnaB"/>
    <property type="match status" value="1"/>
</dbReference>
<dbReference type="InterPro" id="IPR036185">
    <property type="entry name" value="DNA_heli_DnaB-like_N_sf"/>
</dbReference>
<dbReference type="InterPro" id="IPR007693">
    <property type="entry name" value="DNA_helicase_DnaB-like_N"/>
</dbReference>
<organism evidence="4 5">
    <name type="scientific">Nakamurella leprariae</name>
    <dbReference type="NCBI Taxonomy" id="2803911"/>
    <lineage>
        <taxon>Bacteria</taxon>
        <taxon>Bacillati</taxon>
        <taxon>Actinomycetota</taxon>
        <taxon>Actinomycetes</taxon>
        <taxon>Nakamurellales</taxon>
        <taxon>Nakamurellaceae</taxon>
        <taxon>Nakamurella</taxon>
    </lineage>
</organism>
<keyword evidence="5" id="KW-1185">Reference proteome</keyword>
<dbReference type="InterPro" id="IPR016136">
    <property type="entry name" value="DNA_helicase_N/primase_C"/>
</dbReference>
<feature type="domain" description="DNA helicase DnaB-like N-terminal" evidence="3">
    <location>
        <begin position="8"/>
        <end position="104"/>
    </location>
</feature>
<evidence type="ECO:0000256" key="1">
    <source>
        <dbReference type="ARBA" id="ARBA00022705"/>
    </source>
</evidence>
<dbReference type="InterPro" id="IPR027417">
    <property type="entry name" value="P-loop_NTPase"/>
</dbReference>
<dbReference type="Gene3D" id="1.10.860.10">
    <property type="entry name" value="DNAb Helicase, Chain A"/>
    <property type="match status" value="1"/>
</dbReference>